<feature type="compositionally biased region" description="Polar residues" evidence="3">
    <location>
        <begin position="478"/>
        <end position="505"/>
    </location>
</feature>
<feature type="compositionally biased region" description="Basic and acidic residues" evidence="3">
    <location>
        <begin position="231"/>
        <end position="246"/>
    </location>
</feature>
<evidence type="ECO:0000259" key="4">
    <source>
        <dbReference type="Pfam" id="PF16679"/>
    </source>
</evidence>
<evidence type="ECO:0000313" key="5">
    <source>
        <dbReference type="EMBL" id="PCH41295.1"/>
    </source>
</evidence>
<gene>
    <name evidence="5" type="ORF">WOLCODRAFT_143496</name>
</gene>
<sequence length="703" mass="75777">MSNLYATLPLSSRKKRAAAELDDDVLTPKKLRTKPPTPPRSTIRRKDTSEDALLPAPLARLYNIQTALQQALSHALATCAIAPSEDMGIVRNVFNHMSLTTYSGFTSKFEVDDLKRLCWLWEWDGKELPPAKGVEVDEEENPFLENKTLASSLPSTTAAKAAVPIKDDEENPFLDTTPKSSTAAKTNGTKVPMTSSSVTSKSPAKTTSSADVKPENDDDNPFLVSKSSAKAKLENNDDNPFLDRKASASPPKDWTRGGMGFVVSQGSHFSKSINARVPVYGIGIEVEMDIDKGMGGGMAAVARWTAASETRRKEVRSKLDAWVKLHKESLATPTLPIADLPDLPSVQKTSTLTRLLASASPKTSSSLSLLARSGSPTPSSPSKSPFKSPAKKPAEFAVPFPVTPSSRLGTPAKDTLIFPQTPASRRGRTDSLKDLFTPSSSRTSLLTPSSSRSSLLTPSSSRTAPRVPDTPDTPGTPSSFVPSTPTHQRGANATTAPQTPTSSRRQALYERVRQRSLSASPTKGLVGDAAAGGAMTKEQLMKLSQEEMRRRCLLGRLDRVAESVWMLFSNPGGTSAAPSTRKRRALPAAEVAAAVLKSSLVPISSAEAHESLGLLVKLCPFFLRSLNIDDEEWFEMPAPTVVVETNGGTSGSPLKIPSSPGRVKGKDESAEELRTRSPRCVRREGGGLREVRERIRRELEMND</sequence>
<accession>A0A2H3JIB0</accession>
<name>A0A2H3JIB0_WOLCO</name>
<evidence type="ECO:0000256" key="2">
    <source>
        <dbReference type="ARBA" id="ARBA00023306"/>
    </source>
</evidence>
<feature type="region of interest" description="Disordered" evidence="3">
    <location>
        <begin position="160"/>
        <end position="253"/>
    </location>
</feature>
<proteinExistence type="inferred from homology"/>
<keyword evidence="6" id="KW-1185">Reference proteome</keyword>
<dbReference type="OrthoDB" id="3366139at2759"/>
<keyword evidence="2" id="KW-0131">Cell cycle</keyword>
<reference evidence="5 6" key="1">
    <citation type="journal article" date="2012" name="Science">
        <title>The Paleozoic origin of enzymatic lignin decomposition reconstructed from 31 fungal genomes.</title>
        <authorList>
            <person name="Floudas D."/>
            <person name="Binder M."/>
            <person name="Riley R."/>
            <person name="Barry K."/>
            <person name="Blanchette R.A."/>
            <person name="Henrissat B."/>
            <person name="Martinez A.T."/>
            <person name="Otillar R."/>
            <person name="Spatafora J.W."/>
            <person name="Yadav J.S."/>
            <person name="Aerts A."/>
            <person name="Benoit I."/>
            <person name="Boyd A."/>
            <person name="Carlson A."/>
            <person name="Copeland A."/>
            <person name="Coutinho P.M."/>
            <person name="de Vries R.P."/>
            <person name="Ferreira P."/>
            <person name="Findley K."/>
            <person name="Foster B."/>
            <person name="Gaskell J."/>
            <person name="Glotzer D."/>
            <person name="Gorecki P."/>
            <person name="Heitman J."/>
            <person name="Hesse C."/>
            <person name="Hori C."/>
            <person name="Igarashi K."/>
            <person name="Jurgens J.A."/>
            <person name="Kallen N."/>
            <person name="Kersten P."/>
            <person name="Kohler A."/>
            <person name="Kuees U."/>
            <person name="Kumar T.K.A."/>
            <person name="Kuo A."/>
            <person name="LaButti K."/>
            <person name="Larrondo L.F."/>
            <person name="Lindquist E."/>
            <person name="Ling A."/>
            <person name="Lombard V."/>
            <person name="Lucas S."/>
            <person name="Lundell T."/>
            <person name="Martin R."/>
            <person name="McLaughlin D.J."/>
            <person name="Morgenstern I."/>
            <person name="Morin E."/>
            <person name="Murat C."/>
            <person name="Nagy L.G."/>
            <person name="Nolan M."/>
            <person name="Ohm R.A."/>
            <person name="Patyshakuliyeva A."/>
            <person name="Rokas A."/>
            <person name="Ruiz-Duenas F.J."/>
            <person name="Sabat G."/>
            <person name="Salamov A."/>
            <person name="Samejima M."/>
            <person name="Schmutz J."/>
            <person name="Slot J.C."/>
            <person name="St John F."/>
            <person name="Stenlid J."/>
            <person name="Sun H."/>
            <person name="Sun S."/>
            <person name="Syed K."/>
            <person name="Tsang A."/>
            <person name="Wiebenga A."/>
            <person name="Young D."/>
            <person name="Pisabarro A."/>
            <person name="Eastwood D.C."/>
            <person name="Martin F."/>
            <person name="Cullen D."/>
            <person name="Grigoriev I.V."/>
            <person name="Hibbett D.S."/>
        </authorList>
    </citation>
    <scope>NUCLEOTIDE SEQUENCE [LARGE SCALE GENOMIC DNA]</scope>
    <source>
        <strain evidence="5 6">MD-104</strain>
    </source>
</reference>
<dbReference type="EMBL" id="KB468113">
    <property type="protein sequence ID" value="PCH41295.1"/>
    <property type="molecule type" value="Genomic_DNA"/>
</dbReference>
<feature type="compositionally biased region" description="Low complexity" evidence="3">
    <location>
        <begin position="189"/>
        <end position="210"/>
    </location>
</feature>
<dbReference type="OMA" id="DWQRGAM"/>
<dbReference type="Pfam" id="PF16679">
    <property type="entry name" value="CDT1_C"/>
    <property type="match status" value="1"/>
</dbReference>
<dbReference type="Gene3D" id="1.10.10.1420">
    <property type="entry name" value="DNA replication factor Cdt1, C-terminal WH domain"/>
    <property type="match status" value="1"/>
</dbReference>
<evidence type="ECO:0000256" key="1">
    <source>
        <dbReference type="ARBA" id="ARBA00008356"/>
    </source>
</evidence>
<feature type="compositionally biased region" description="Low complexity" evidence="3">
    <location>
        <begin position="366"/>
        <end position="388"/>
    </location>
</feature>
<organism evidence="5 6">
    <name type="scientific">Wolfiporia cocos (strain MD-104)</name>
    <name type="common">Brown rot fungus</name>
    <dbReference type="NCBI Taxonomy" id="742152"/>
    <lineage>
        <taxon>Eukaryota</taxon>
        <taxon>Fungi</taxon>
        <taxon>Dikarya</taxon>
        <taxon>Basidiomycota</taxon>
        <taxon>Agaricomycotina</taxon>
        <taxon>Agaricomycetes</taxon>
        <taxon>Polyporales</taxon>
        <taxon>Phaeolaceae</taxon>
        <taxon>Wolfiporia</taxon>
    </lineage>
</organism>
<dbReference type="Proteomes" id="UP000218811">
    <property type="component" value="Unassembled WGS sequence"/>
</dbReference>
<evidence type="ECO:0000313" key="6">
    <source>
        <dbReference type="Proteomes" id="UP000218811"/>
    </source>
</evidence>
<feature type="domain" description="DNA replication factor Cdt1 C-terminal" evidence="4">
    <location>
        <begin position="537"/>
        <end position="628"/>
    </location>
</feature>
<feature type="compositionally biased region" description="Polar residues" evidence="3">
    <location>
        <begin position="177"/>
        <end position="188"/>
    </location>
</feature>
<feature type="region of interest" description="Disordered" evidence="3">
    <location>
        <begin position="644"/>
        <end position="678"/>
    </location>
</feature>
<evidence type="ECO:0000256" key="3">
    <source>
        <dbReference type="SAM" id="MobiDB-lite"/>
    </source>
</evidence>
<feature type="compositionally biased region" description="Low complexity" evidence="3">
    <location>
        <begin position="437"/>
        <end position="463"/>
    </location>
</feature>
<feature type="region of interest" description="Disordered" evidence="3">
    <location>
        <begin position="366"/>
        <end position="506"/>
    </location>
</feature>
<comment type="similarity">
    <text evidence="1">Belongs to the Cdt1 family.</text>
</comment>
<dbReference type="AlphaFoldDB" id="A0A2H3JIB0"/>
<feature type="region of interest" description="Disordered" evidence="3">
    <location>
        <begin position="13"/>
        <end position="49"/>
    </location>
</feature>
<dbReference type="InterPro" id="IPR032054">
    <property type="entry name" value="Cdt1_C"/>
</dbReference>
<feature type="compositionally biased region" description="Basic and acidic residues" evidence="3">
    <location>
        <begin position="664"/>
        <end position="678"/>
    </location>
</feature>
<protein>
    <recommendedName>
        <fullName evidence="4">DNA replication factor Cdt1 C-terminal domain-containing protein</fullName>
    </recommendedName>
</protein>
<dbReference type="InterPro" id="IPR038090">
    <property type="entry name" value="Cdt1_C_WH_dom_sf"/>
</dbReference>